<protein>
    <recommendedName>
        <fullName evidence="16">YeeE/YedE family protein</fullName>
    </recommendedName>
</protein>
<feature type="transmembrane region" description="Helical" evidence="9">
    <location>
        <begin position="301"/>
        <end position="319"/>
    </location>
</feature>
<keyword evidence="2" id="KW-0813">Transport</keyword>
<feature type="transmembrane region" description="Helical" evidence="9">
    <location>
        <begin position="70"/>
        <end position="91"/>
    </location>
</feature>
<proteinExistence type="inferred from homology"/>
<evidence type="ECO:0000256" key="9">
    <source>
        <dbReference type="SAM" id="Phobius"/>
    </source>
</evidence>
<comment type="subcellular location">
    <subcellularLocation>
        <location evidence="1">Cell inner membrane</location>
        <topology evidence="1">Multi-pass membrane protein</topology>
    </subcellularLocation>
</comment>
<sequence length="395" mass="41304">MTFRMAIVPAAIILAGLLTSSYTLAIDAEGRALAFSLLAGSAFGIVLQRGRFCFLCNFRDLFERRSSDGAIAILVALGAGAVLYQIIITAWMPLPLEGRLPPSAHIGPAGYILALAAFVFGLGMALSGSCLSAHFYRLGEGAFGSLVAIGGAAIGFLLGFLTWPRLYTFTVFDDPPVWLPHHLGYAGSLIATLVALLVLTAGALKIAPMTSSTPAEDQGRLSPLKRVWTARWSPVATGILVAAISAFTYFRVAPLGVTAELGSIVRTAGIRLSVLPEGLPGLDTLRGCISAVKQGILSPNGVFVGGLVLASFSSALIADQFKPSWPDFRGLIARLLGGIMMGWASMIALGCTIGVLLSGIHAGAVSGWIFLGFCTAGAWFGLAVRKAFSDRQASR</sequence>
<keyword evidence="7 9" id="KW-0472">Membrane</keyword>
<feature type="transmembrane region" description="Helical" evidence="9">
    <location>
        <begin position="111"/>
        <end position="131"/>
    </location>
</feature>
<keyword evidence="6 9" id="KW-1133">Transmembrane helix</keyword>
<dbReference type="EMBL" id="JACIGY010000007">
    <property type="protein sequence ID" value="MBB4413801.1"/>
    <property type="molecule type" value="Genomic_DNA"/>
</dbReference>
<dbReference type="AlphaFoldDB" id="A0A7W6SB86"/>
<dbReference type="InterPro" id="IPR007272">
    <property type="entry name" value="Sulf_transp_TsuA/YedE"/>
</dbReference>
<evidence type="ECO:0000256" key="1">
    <source>
        <dbReference type="ARBA" id="ARBA00004429"/>
    </source>
</evidence>
<evidence type="ECO:0000256" key="7">
    <source>
        <dbReference type="ARBA" id="ARBA00023136"/>
    </source>
</evidence>
<gene>
    <name evidence="11" type="ORF">GGE31_004339</name>
    <name evidence="10" type="ORF">GGE33_004380</name>
    <name evidence="12" type="ORF">GGE35_004262</name>
</gene>
<keyword evidence="3" id="KW-1003">Cell membrane</keyword>
<evidence type="ECO:0000313" key="15">
    <source>
        <dbReference type="Proteomes" id="UP000576087"/>
    </source>
</evidence>
<evidence type="ECO:0000256" key="2">
    <source>
        <dbReference type="ARBA" id="ARBA00022448"/>
    </source>
</evidence>
<keyword evidence="5 9" id="KW-0812">Transmembrane</keyword>
<evidence type="ECO:0000313" key="13">
    <source>
        <dbReference type="Proteomes" id="UP000520770"/>
    </source>
</evidence>
<dbReference type="EMBL" id="JACIGW010000006">
    <property type="protein sequence ID" value="MBB4350606.1"/>
    <property type="molecule type" value="Genomic_DNA"/>
</dbReference>
<evidence type="ECO:0000256" key="3">
    <source>
        <dbReference type="ARBA" id="ARBA00022475"/>
    </source>
</evidence>
<evidence type="ECO:0000313" key="12">
    <source>
        <dbReference type="EMBL" id="MBB4448416.1"/>
    </source>
</evidence>
<dbReference type="Proteomes" id="UP000576087">
    <property type="component" value="Unassembled WGS sequence"/>
</dbReference>
<keyword evidence="14" id="KW-1185">Reference proteome</keyword>
<feature type="transmembrane region" description="Helical" evidence="9">
    <location>
        <begin position="228"/>
        <end position="250"/>
    </location>
</feature>
<keyword evidence="4" id="KW-0997">Cell inner membrane</keyword>
<feature type="transmembrane region" description="Helical" evidence="9">
    <location>
        <begin position="363"/>
        <end position="384"/>
    </location>
</feature>
<feature type="transmembrane region" description="Helical" evidence="9">
    <location>
        <begin position="331"/>
        <end position="357"/>
    </location>
</feature>
<dbReference type="PANTHER" id="PTHR30574">
    <property type="entry name" value="INNER MEMBRANE PROTEIN YEDE"/>
    <property type="match status" value="1"/>
</dbReference>
<comment type="caution">
    <text evidence="10">The sequence shown here is derived from an EMBL/GenBank/DDBJ whole genome shotgun (WGS) entry which is preliminary data.</text>
</comment>
<dbReference type="GO" id="GO:0005886">
    <property type="term" value="C:plasma membrane"/>
    <property type="evidence" value="ECO:0007669"/>
    <property type="project" value="UniProtKB-SubCell"/>
</dbReference>
<dbReference type="PANTHER" id="PTHR30574:SF1">
    <property type="entry name" value="SULPHUR TRANSPORT DOMAIN-CONTAINING PROTEIN"/>
    <property type="match status" value="1"/>
</dbReference>
<evidence type="ECO:0000256" key="6">
    <source>
        <dbReference type="ARBA" id="ARBA00022989"/>
    </source>
</evidence>
<name>A0A7W6SB86_9HYPH</name>
<evidence type="ECO:0000313" key="14">
    <source>
        <dbReference type="Proteomes" id="UP000524535"/>
    </source>
</evidence>
<feature type="transmembrane region" description="Helical" evidence="9">
    <location>
        <begin position="35"/>
        <end position="58"/>
    </location>
</feature>
<evidence type="ECO:0008006" key="16">
    <source>
        <dbReference type="Google" id="ProtNLM"/>
    </source>
</evidence>
<evidence type="ECO:0000313" key="10">
    <source>
        <dbReference type="EMBL" id="MBB4350606.1"/>
    </source>
</evidence>
<feature type="transmembrane region" description="Helical" evidence="9">
    <location>
        <begin position="183"/>
        <end position="207"/>
    </location>
</feature>
<dbReference type="EMBL" id="JACIHM010000007">
    <property type="protein sequence ID" value="MBB4448416.1"/>
    <property type="molecule type" value="Genomic_DNA"/>
</dbReference>
<evidence type="ECO:0000256" key="8">
    <source>
        <dbReference type="ARBA" id="ARBA00035655"/>
    </source>
</evidence>
<dbReference type="Proteomes" id="UP000520770">
    <property type="component" value="Unassembled WGS sequence"/>
</dbReference>
<accession>A0A7W6SB86</accession>
<feature type="transmembrane region" description="Helical" evidence="9">
    <location>
        <begin position="143"/>
        <end position="163"/>
    </location>
</feature>
<comment type="similarity">
    <text evidence="8">Belongs to the TsuA/YedE (TC 9.B.102) family.</text>
</comment>
<dbReference type="Pfam" id="PF04143">
    <property type="entry name" value="Sulf_transp"/>
    <property type="match status" value="1"/>
</dbReference>
<reference evidence="13 14" key="1">
    <citation type="submission" date="2020-08" db="EMBL/GenBank/DDBJ databases">
        <title>Genomic Encyclopedia of Type Strains, Phase IV (KMG-V): Genome sequencing to study the core and pangenomes of soil and plant-associated prokaryotes.</title>
        <authorList>
            <person name="Whitman W."/>
        </authorList>
    </citation>
    <scope>NUCLEOTIDE SEQUENCE [LARGE SCALE GENOMIC DNA]</scope>
    <source>
        <strain evidence="11 14">SEMIA 444</strain>
        <strain evidence="10 13">SEMIA 448</strain>
        <strain evidence="12 15">SEMIA 452</strain>
    </source>
</reference>
<evidence type="ECO:0000256" key="4">
    <source>
        <dbReference type="ARBA" id="ARBA00022519"/>
    </source>
</evidence>
<evidence type="ECO:0000313" key="11">
    <source>
        <dbReference type="EMBL" id="MBB4413801.1"/>
    </source>
</evidence>
<evidence type="ECO:0000256" key="5">
    <source>
        <dbReference type="ARBA" id="ARBA00022692"/>
    </source>
</evidence>
<organism evidence="10 13">
    <name type="scientific">Aliirhizobium cellulosilyticum</name>
    <dbReference type="NCBI Taxonomy" id="393664"/>
    <lineage>
        <taxon>Bacteria</taxon>
        <taxon>Pseudomonadati</taxon>
        <taxon>Pseudomonadota</taxon>
        <taxon>Alphaproteobacteria</taxon>
        <taxon>Hyphomicrobiales</taxon>
        <taxon>Rhizobiaceae</taxon>
        <taxon>Aliirhizobium</taxon>
    </lineage>
</organism>
<dbReference type="RefSeq" id="WP_183827641.1">
    <property type="nucleotide sequence ID" value="NZ_JACIGW010000006.1"/>
</dbReference>
<dbReference type="Proteomes" id="UP000524535">
    <property type="component" value="Unassembled WGS sequence"/>
</dbReference>